<dbReference type="GO" id="GO:0004623">
    <property type="term" value="F:phospholipase A2 activity"/>
    <property type="evidence" value="ECO:0007669"/>
    <property type="project" value="InterPro"/>
</dbReference>
<accession>A0AAX3XEM7</accession>
<gene>
    <name evidence="2" type="ORF">QP018_05330</name>
</gene>
<sequence length="296" mass="34153">MRLENGEVLPNTQKQFIWDGSHLVQEIEHKTDCTFTYIYSHPSSYEPLAQLAFAKGNETSTACYYYHNDQIGIPRELTDEQGKLCWYGNYTGWGKLKNEYVLLENIHQPFRLQNQYADEETGLHYNFFRYYEPNIGRFTQLDPIGLAGGENLYWFAPNTQTYVDLLGLWKYHGNWCGPDWTGGRKESYGKERDHNGYYASPISQLDSACKQHDICYAQCRENFKCNGDSKAECMEKCDHDLVAASQAIDSEMNSTAKERLKLEIGIGLHLGVESLPDRSCPNYKIEKLNRAFPIIM</sequence>
<dbReference type="AlphaFoldDB" id="A0AAX3XEM7"/>
<dbReference type="Gene3D" id="2.180.10.10">
    <property type="entry name" value="RHS repeat-associated core"/>
    <property type="match status" value="1"/>
</dbReference>
<reference evidence="2 3" key="1">
    <citation type="submission" date="2023-06" db="EMBL/GenBank/DDBJ databases">
        <title>Complete Genome Sequence of Gallibacterium anatis Strain BJF12, Isolated from a chicken with diarrhea.</title>
        <authorList>
            <person name="Guo F."/>
            <person name="Bu W."/>
            <person name="Xu F."/>
            <person name="Wen T."/>
        </authorList>
    </citation>
    <scope>NUCLEOTIDE SEQUENCE [LARGE SCALE GENOMIC DNA]</scope>
    <source>
        <strain evidence="2 3">BJF12</strain>
    </source>
</reference>
<evidence type="ECO:0000313" key="2">
    <source>
        <dbReference type="EMBL" id="WIM80653.1"/>
    </source>
</evidence>
<dbReference type="Pfam" id="PF03527">
    <property type="entry name" value="RHS"/>
    <property type="match status" value="1"/>
</dbReference>
<dbReference type="PANTHER" id="PTHR32305:SF15">
    <property type="entry name" value="PROTEIN RHSA-RELATED"/>
    <property type="match status" value="1"/>
</dbReference>
<dbReference type="EMBL" id="CP126975">
    <property type="protein sequence ID" value="WIM80653.1"/>
    <property type="molecule type" value="Genomic_DNA"/>
</dbReference>
<dbReference type="PANTHER" id="PTHR32305">
    <property type="match status" value="1"/>
</dbReference>
<dbReference type="Gene3D" id="1.20.90.10">
    <property type="entry name" value="Phospholipase A2 domain"/>
    <property type="match status" value="1"/>
</dbReference>
<proteinExistence type="predicted"/>
<feature type="domain" description="RHS protein conserved region" evidence="1">
    <location>
        <begin position="64"/>
        <end position="99"/>
    </location>
</feature>
<evidence type="ECO:0000313" key="3">
    <source>
        <dbReference type="Proteomes" id="UP001226750"/>
    </source>
</evidence>
<dbReference type="Proteomes" id="UP001226750">
    <property type="component" value="Chromosome"/>
</dbReference>
<dbReference type="InterPro" id="IPR036444">
    <property type="entry name" value="PLipase_A2_dom_sf"/>
</dbReference>
<name>A0AAX3XEM7_9PAST</name>
<dbReference type="InterPro" id="IPR050708">
    <property type="entry name" value="T6SS_VgrG/RHS"/>
</dbReference>
<keyword evidence="3" id="KW-1185">Reference proteome</keyword>
<dbReference type="InterPro" id="IPR001826">
    <property type="entry name" value="RHS"/>
</dbReference>
<dbReference type="NCBIfam" id="TIGR03696">
    <property type="entry name" value="Rhs_assc_core"/>
    <property type="match status" value="1"/>
</dbReference>
<evidence type="ECO:0000259" key="1">
    <source>
        <dbReference type="Pfam" id="PF03527"/>
    </source>
</evidence>
<protein>
    <submittedName>
        <fullName evidence="2">RHS repeat-associated core domain-containing protein</fullName>
    </submittedName>
</protein>
<organism evidence="2 3">
    <name type="scientific">Gallibacterium anatis</name>
    <dbReference type="NCBI Taxonomy" id="750"/>
    <lineage>
        <taxon>Bacteria</taxon>
        <taxon>Pseudomonadati</taxon>
        <taxon>Pseudomonadota</taxon>
        <taxon>Gammaproteobacteria</taxon>
        <taxon>Pasteurellales</taxon>
        <taxon>Pasteurellaceae</taxon>
        <taxon>Gallibacterium</taxon>
    </lineage>
</organism>
<dbReference type="GO" id="GO:0050482">
    <property type="term" value="P:arachidonate secretion"/>
    <property type="evidence" value="ECO:0007669"/>
    <property type="project" value="InterPro"/>
</dbReference>
<dbReference type="GO" id="GO:0006644">
    <property type="term" value="P:phospholipid metabolic process"/>
    <property type="evidence" value="ECO:0007669"/>
    <property type="project" value="InterPro"/>
</dbReference>
<dbReference type="PRINTS" id="PR00394">
    <property type="entry name" value="RHSPROTEIN"/>
</dbReference>
<dbReference type="RefSeq" id="WP_285097477.1">
    <property type="nucleotide sequence ID" value="NZ_CP126975.1"/>
</dbReference>
<dbReference type="SUPFAM" id="SSF48619">
    <property type="entry name" value="Phospholipase A2, PLA2"/>
    <property type="match status" value="1"/>
</dbReference>
<dbReference type="InterPro" id="IPR022385">
    <property type="entry name" value="Rhs_assc_core"/>
</dbReference>